<protein>
    <submittedName>
        <fullName evidence="1">Uncharacterized protein</fullName>
    </submittedName>
</protein>
<accession>A0A0K2YW38</accession>
<organismHost>
    <name type="scientific">Apodemus sylvaticus</name>
    <name type="common">European woodmouse</name>
    <dbReference type="NCBI Taxonomy" id="10129"/>
</organismHost>
<organismHost>
    <name type="scientific">Myodes glareolus</name>
    <name type="common">Bank vole</name>
    <name type="synonym">Clethrionomys glareolus</name>
    <dbReference type="NCBI Taxonomy" id="447135"/>
</organismHost>
<organismHost>
    <name type="scientific">Mus musculus</name>
    <name type="common">Mouse</name>
    <dbReference type="NCBI Taxonomy" id="10090"/>
</organismHost>
<reference evidence="1" key="1">
    <citation type="journal article" date="2015" name="J. Virol.">
        <title>Out of the reservoir: Phenotypic and genotypic characterization of a novel cowpox virus isolated from a common vole.</title>
        <authorList>
            <person name="Hoffmann D."/>
            <person name="Franke A."/>
            <person name="Jenckel M."/>
            <person name="Tamosiunaite A."/>
            <person name="Schluckebier J."/>
            <person name="Granzow H."/>
            <person name="Hoffmann B."/>
            <person name="Fischer S."/>
            <person name="Ulrich R.G."/>
            <person name="Hoper D."/>
            <person name="Goller K."/>
            <person name="Osterrieder N."/>
            <person name="Beer M."/>
        </authorList>
    </citation>
    <scope>NUCLEOTIDE SEQUENCE [LARGE SCALE GENOMIC DNA]</scope>
    <source>
        <strain evidence="1">FM2292</strain>
    </source>
</reference>
<dbReference type="Proteomes" id="UP000269844">
    <property type="component" value="Segment"/>
</dbReference>
<organismHost>
    <name type="scientific">Homo sapiens</name>
    <name type="common">Human</name>
    <dbReference type="NCBI Taxonomy" id="9606"/>
</organismHost>
<organismHost>
    <name type="scientific">Felis catus</name>
    <name type="common">Cat</name>
    <name type="synonym">Felis silvestris catus</name>
    <dbReference type="NCBI Taxonomy" id="9685"/>
</organismHost>
<dbReference type="Proteomes" id="UP000154367">
    <property type="component" value="Segment"/>
</dbReference>
<evidence type="ECO:0000313" key="2">
    <source>
        <dbReference type="EMBL" id="SNB49359.1"/>
    </source>
</evidence>
<gene>
    <name evidence="1" type="primary">gCPXV0086</name>
</gene>
<organism evidence="1">
    <name type="scientific">Cowpox virus</name>
    <name type="common">CPV</name>
    <dbReference type="NCBI Taxonomy" id="10243"/>
    <lineage>
        <taxon>Viruses</taxon>
        <taxon>Varidnaviria</taxon>
        <taxon>Bamfordvirae</taxon>
        <taxon>Nucleocytoviricota</taxon>
        <taxon>Pokkesviricetes</taxon>
        <taxon>Chitovirales</taxon>
        <taxon>Poxviridae</taxon>
        <taxon>Chordopoxvirinae</taxon>
        <taxon>Orthopoxvirus</taxon>
        <taxon>Orthopoxvirus cowpox</taxon>
    </lineage>
</organism>
<evidence type="ECO:0000313" key="1">
    <source>
        <dbReference type="EMBL" id="CRL86940.1"/>
    </source>
</evidence>
<proteinExistence type="predicted"/>
<organismHost>
    <name type="scientific">Bos taurus</name>
    <name type="common">Bovine</name>
    <dbReference type="NCBI Taxonomy" id="9913"/>
</organismHost>
<organismHost>
    <name type="scientific">Microtus agrestis</name>
    <name type="common">Short-tailed field vole</name>
    <dbReference type="NCBI Taxonomy" id="29092"/>
</organismHost>
<sequence>MLLIFGNLWSFRFWWRCNSYLRYRSLIFRKLWMFWFGIHRWCYTTTNWFSNVYGRWRHHFYRFWFFILSRQRSYFNARKCIIWWFLVWIRGKISTRKIPITF</sequence>
<reference evidence="1" key="2">
    <citation type="submission" date="2015-05" db="EMBL/GenBank/DDBJ databases">
        <title>Utilizing next-generation sequencing to resolve the backbone and inform taxonomy of the Core Goodeniaceae.</title>
        <authorList>
            <person name="Michener P.S."/>
            <person name="Gardner A.G."/>
            <person name="Jabaily R.S."/>
            <person name="Sessa E."/>
        </authorList>
    </citation>
    <scope>NUCLEOTIDE SEQUENCE</scope>
    <source>
        <strain evidence="1">FM2292</strain>
    </source>
</reference>
<organismHost>
    <name type="scientific">Loxodonta africana</name>
    <name type="common">African elephant</name>
    <dbReference type="NCBI Taxonomy" id="9785"/>
</organismHost>
<reference evidence="2" key="3">
    <citation type="submission" date="2017-06" db="EMBL/GenBank/DDBJ databases">
        <authorList>
            <person name="Kim H.J."/>
            <person name="Triplett B.A."/>
        </authorList>
    </citation>
    <scope>NUCLEOTIDE SEQUENCE</scope>
    <source>
        <strain evidence="2">Ger/2007/Vole</strain>
    </source>
</reference>
<dbReference type="EMBL" id="LN864566">
    <property type="protein sequence ID" value="CRL86940.1"/>
    <property type="molecule type" value="Genomic_DNA"/>
</dbReference>
<dbReference type="EMBL" id="LT896722">
    <property type="protein sequence ID" value="SNB49359.1"/>
    <property type="molecule type" value="Genomic_DNA"/>
</dbReference>
<name>A0A0K2YW38_COWPX</name>